<dbReference type="SUPFAM" id="SSF48264">
    <property type="entry name" value="Cytochrome P450"/>
    <property type="match status" value="1"/>
</dbReference>
<proteinExistence type="inferred from homology"/>
<keyword evidence="6 10" id="KW-0560">Oxidoreductase</keyword>
<dbReference type="InterPro" id="IPR017972">
    <property type="entry name" value="Cyt_P450_CS"/>
</dbReference>
<accession>A0A0C3GMZ3</accession>
<evidence type="ECO:0000256" key="5">
    <source>
        <dbReference type="ARBA" id="ARBA00022723"/>
    </source>
</evidence>
<keyword evidence="4 9" id="KW-0349">Heme</keyword>
<dbReference type="InterPro" id="IPR002401">
    <property type="entry name" value="Cyt_P450_E_grp-I"/>
</dbReference>
<name>A0A0C3GMZ3_PILCF</name>
<dbReference type="GO" id="GO:0005506">
    <property type="term" value="F:iron ion binding"/>
    <property type="evidence" value="ECO:0007669"/>
    <property type="project" value="InterPro"/>
</dbReference>
<evidence type="ECO:0008006" key="13">
    <source>
        <dbReference type="Google" id="ProtNLM"/>
    </source>
</evidence>
<dbReference type="InParanoid" id="A0A0C3GMZ3"/>
<evidence type="ECO:0000313" key="11">
    <source>
        <dbReference type="EMBL" id="KIM91891.1"/>
    </source>
</evidence>
<dbReference type="Proteomes" id="UP000054166">
    <property type="component" value="Unassembled WGS sequence"/>
</dbReference>
<dbReference type="AlphaFoldDB" id="A0A0C3GMZ3"/>
<dbReference type="STRING" id="765440.A0A0C3GMZ3"/>
<dbReference type="HOGENOM" id="CLU_001570_2_3_1"/>
<evidence type="ECO:0000256" key="9">
    <source>
        <dbReference type="PIRSR" id="PIRSR602401-1"/>
    </source>
</evidence>
<dbReference type="PANTHER" id="PTHR46300">
    <property type="entry name" value="P450, PUTATIVE (EUROFUNG)-RELATED-RELATED"/>
    <property type="match status" value="1"/>
</dbReference>
<evidence type="ECO:0000313" key="12">
    <source>
        <dbReference type="Proteomes" id="UP000054166"/>
    </source>
</evidence>
<dbReference type="GO" id="GO:0004497">
    <property type="term" value="F:monooxygenase activity"/>
    <property type="evidence" value="ECO:0007669"/>
    <property type="project" value="UniProtKB-KW"/>
</dbReference>
<reference evidence="12" key="2">
    <citation type="submission" date="2015-01" db="EMBL/GenBank/DDBJ databases">
        <title>Evolutionary Origins and Diversification of the Mycorrhizal Mutualists.</title>
        <authorList>
            <consortium name="DOE Joint Genome Institute"/>
            <consortium name="Mycorrhizal Genomics Consortium"/>
            <person name="Kohler A."/>
            <person name="Kuo A."/>
            <person name="Nagy L.G."/>
            <person name="Floudas D."/>
            <person name="Copeland A."/>
            <person name="Barry K.W."/>
            <person name="Cichocki N."/>
            <person name="Veneault-Fourrey C."/>
            <person name="LaButti K."/>
            <person name="Lindquist E.A."/>
            <person name="Lipzen A."/>
            <person name="Lundell T."/>
            <person name="Morin E."/>
            <person name="Murat C."/>
            <person name="Riley R."/>
            <person name="Ohm R."/>
            <person name="Sun H."/>
            <person name="Tunlid A."/>
            <person name="Henrissat B."/>
            <person name="Grigoriev I.V."/>
            <person name="Hibbett D.S."/>
            <person name="Martin F."/>
        </authorList>
    </citation>
    <scope>NUCLEOTIDE SEQUENCE [LARGE SCALE GENOMIC DNA]</scope>
    <source>
        <strain evidence="12">F 1598</strain>
    </source>
</reference>
<evidence type="ECO:0000256" key="1">
    <source>
        <dbReference type="ARBA" id="ARBA00001971"/>
    </source>
</evidence>
<feature type="binding site" description="axial binding residue" evidence="9">
    <location>
        <position position="440"/>
    </location>
    <ligand>
        <name>heme</name>
        <dbReference type="ChEBI" id="CHEBI:30413"/>
    </ligand>
    <ligandPart>
        <name>Fe</name>
        <dbReference type="ChEBI" id="CHEBI:18248"/>
    </ligandPart>
</feature>
<dbReference type="GO" id="GO:0016705">
    <property type="term" value="F:oxidoreductase activity, acting on paired donors, with incorporation or reduction of molecular oxygen"/>
    <property type="evidence" value="ECO:0007669"/>
    <property type="project" value="InterPro"/>
</dbReference>
<organism evidence="11 12">
    <name type="scientific">Piloderma croceum (strain F 1598)</name>
    <dbReference type="NCBI Taxonomy" id="765440"/>
    <lineage>
        <taxon>Eukaryota</taxon>
        <taxon>Fungi</taxon>
        <taxon>Dikarya</taxon>
        <taxon>Basidiomycota</taxon>
        <taxon>Agaricomycotina</taxon>
        <taxon>Agaricomycetes</taxon>
        <taxon>Agaricomycetidae</taxon>
        <taxon>Atheliales</taxon>
        <taxon>Atheliaceae</taxon>
        <taxon>Piloderma</taxon>
    </lineage>
</organism>
<dbReference type="PRINTS" id="PR00385">
    <property type="entry name" value="P450"/>
</dbReference>
<dbReference type="PANTHER" id="PTHR46300:SF7">
    <property type="entry name" value="P450, PUTATIVE (EUROFUNG)-RELATED"/>
    <property type="match status" value="1"/>
</dbReference>
<evidence type="ECO:0000256" key="10">
    <source>
        <dbReference type="RuleBase" id="RU000461"/>
    </source>
</evidence>
<keyword evidence="8 10" id="KW-0503">Monooxygenase</keyword>
<dbReference type="InterPro" id="IPR036396">
    <property type="entry name" value="Cyt_P450_sf"/>
</dbReference>
<comment type="similarity">
    <text evidence="3 10">Belongs to the cytochrome P450 family.</text>
</comment>
<keyword evidence="7 9" id="KW-0408">Iron</keyword>
<evidence type="ECO:0000256" key="7">
    <source>
        <dbReference type="ARBA" id="ARBA00023004"/>
    </source>
</evidence>
<dbReference type="Gene3D" id="1.10.630.10">
    <property type="entry name" value="Cytochrome P450"/>
    <property type="match status" value="1"/>
</dbReference>
<comment type="cofactor">
    <cofactor evidence="1 9">
        <name>heme</name>
        <dbReference type="ChEBI" id="CHEBI:30413"/>
    </cofactor>
</comment>
<dbReference type="CDD" id="cd11065">
    <property type="entry name" value="CYP64-like"/>
    <property type="match status" value="1"/>
</dbReference>
<keyword evidence="12" id="KW-1185">Reference proteome</keyword>
<dbReference type="GO" id="GO:0020037">
    <property type="term" value="F:heme binding"/>
    <property type="evidence" value="ECO:0007669"/>
    <property type="project" value="InterPro"/>
</dbReference>
<comment type="pathway">
    <text evidence="2">Secondary metabolite biosynthesis.</text>
</comment>
<evidence type="ECO:0000256" key="8">
    <source>
        <dbReference type="ARBA" id="ARBA00023033"/>
    </source>
</evidence>
<dbReference type="InterPro" id="IPR001128">
    <property type="entry name" value="Cyt_P450"/>
</dbReference>
<keyword evidence="5 9" id="KW-0479">Metal-binding</keyword>
<dbReference type="PROSITE" id="PS00086">
    <property type="entry name" value="CYTOCHROME_P450"/>
    <property type="match status" value="1"/>
</dbReference>
<dbReference type="EMBL" id="KN832970">
    <property type="protein sequence ID" value="KIM91891.1"/>
    <property type="molecule type" value="Genomic_DNA"/>
</dbReference>
<evidence type="ECO:0000256" key="3">
    <source>
        <dbReference type="ARBA" id="ARBA00010617"/>
    </source>
</evidence>
<dbReference type="PRINTS" id="PR00463">
    <property type="entry name" value="EP450I"/>
</dbReference>
<gene>
    <name evidence="11" type="ORF">PILCRDRAFT_57613</name>
</gene>
<evidence type="ECO:0000256" key="2">
    <source>
        <dbReference type="ARBA" id="ARBA00005179"/>
    </source>
</evidence>
<dbReference type="InterPro" id="IPR050364">
    <property type="entry name" value="Cytochrome_P450_fung"/>
</dbReference>
<evidence type="ECO:0000256" key="4">
    <source>
        <dbReference type="ARBA" id="ARBA00022617"/>
    </source>
</evidence>
<reference evidence="11 12" key="1">
    <citation type="submission" date="2014-04" db="EMBL/GenBank/DDBJ databases">
        <authorList>
            <consortium name="DOE Joint Genome Institute"/>
            <person name="Kuo A."/>
            <person name="Tarkka M."/>
            <person name="Buscot F."/>
            <person name="Kohler A."/>
            <person name="Nagy L.G."/>
            <person name="Floudas D."/>
            <person name="Copeland A."/>
            <person name="Barry K.W."/>
            <person name="Cichocki N."/>
            <person name="Veneault-Fourrey C."/>
            <person name="LaButti K."/>
            <person name="Lindquist E.A."/>
            <person name="Lipzen A."/>
            <person name="Lundell T."/>
            <person name="Morin E."/>
            <person name="Murat C."/>
            <person name="Sun H."/>
            <person name="Tunlid A."/>
            <person name="Henrissat B."/>
            <person name="Grigoriev I.V."/>
            <person name="Hibbett D.S."/>
            <person name="Martin F."/>
            <person name="Nordberg H.P."/>
            <person name="Cantor M.N."/>
            <person name="Hua S.X."/>
        </authorList>
    </citation>
    <scope>NUCLEOTIDE SEQUENCE [LARGE SCALE GENOMIC DNA]</scope>
    <source>
        <strain evidence="11 12">F 1598</strain>
    </source>
</reference>
<sequence>MSVTWLDICLGALGLFFVQRILSKKPLGRLPPGPKKWPLLGNILDMPTSKEWLTFAEWGRTYGDILSVTVLGHPLIIINSTKIAVDILDKKSAKYSDRAVMPMAGELVGWKNSLILLPYGERFREYRRYFHQLIGSKSSMEQFLPVEETETRKFLKKVMENPADLATHVRRTAGAIILQIAYGYELQGDDDAFVNLVDRAVLTFSLSATPGAWLVDLLPFLKHVPAWMPGAGFQRTAKEWKDIVGEMVDMPYNFTKQQMAAGTAPSSFVSNLLEGRKLSTDEVFNIKWSAASLYSGKLATLNDGQTVSAIYSLFLAMTLFPEVQKKAQAEIDAVVGNDRLPSFSDRSQLPYVEALVKEVLRWNIVAPLAVPHRAEEDDFQEGYFIPRGSLIIPNIWAMLHDERLYPSPSEFNPNRYLPTEGKEAQQDPRTMCFGFGRRICPGLNLAEASLFISCAMSLAVFDIKRAVENGVEIIPVVDTIPGAITHPVPFKCSIQPRSSKAAALIQCT</sequence>
<evidence type="ECO:0000256" key="6">
    <source>
        <dbReference type="ARBA" id="ARBA00023002"/>
    </source>
</evidence>
<dbReference type="Pfam" id="PF00067">
    <property type="entry name" value="p450"/>
    <property type="match status" value="1"/>
</dbReference>
<dbReference type="OrthoDB" id="2789670at2759"/>
<protein>
    <recommendedName>
        <fullName evidence="13">Cytochrome P450</fullName>
    </recommendedName>
</protein>